<dbReference type="GO" id="GO:0005886">
    <property type="term" value="C:plasma membrane"/>
    <property type="evidence" value="ECO:0007669"/>
    <property type="project" value="InterPro"/>
</dbReference>
<reference evidence="2 3" key="1">
    <citation type="submission" date="2024-01" db="EMBL/GenBank/DDBJ databases">
        <title>The genomes of 5 underutilized Papilionoideae crops provide insights into root nodulation and disease resistanc.</title>
        <authorList>
            <person name="Jiang F."/>
        </authorList>
    </citation>
    <scope>NUCLEOTIDE SEQUENCE [LARGE SCALE GENOMIC DNA]</scope>
    <source>
        <strain evidence="2">LVBAO_FW01</strain>
        <tissue evidence="2">Leaves</tissue>
    </source>
</reference>
<feature type="region of interest" description="Disordered" evidence="1">
    <location>
        <begin position="1"/>
        <end position="48"/>
    </location>
</feature>
<evidence type="ECO:0000256" key="1">
    <source>
        <dbReference type="SAM" id="MobiDB-lite"/>
    </source>
</evidence>
<dbReference type="EMBL" id="JAYMYQ010000009">
    <property type="protein sequence ID" value="KAK7313070.1"/>
    <property type="molecule type" value="Genomic_DNA"/>
</dbReference>
<comment type="caution">
    <text evidence="2">The sequence shown here is derived from an EMBL/GenBank/DDBJ whole genome shotgun (WGS) entry which is preliminary data.</text>
</comment>
<feature type="compositionally biased region" description="Low complexity" evidence="1">
    <location>
        <begin position="83"/>
        <end position="105"/>
    </location>
</feature>
<evidence type="ECO:0000313" key="2">
    <source>
        <dbReference type="EMBL" id="KAK7313070.1"/>
    </source>
</evidence>
<name>A0AAN9PUS8_CANGL</name>
<feature type="compositionally biased region" description="Basic and acidic residues" evidence="1">
    <location>
        <begin position="161"/>
        <end position="173"/>
    </location>
</feature>
<dbReference type="Proteomes" id="UP001367508">
    <property type="component" value="Unassembled WGS sequence"/>
</dbReference>
<protein>
    <submittedName>
        <fullName evidence="2">Uncharacterized protein</fullName>
    </submittedName>
</protein>
<accession>A0AAN9PUS8</accession>
<feature type="region of interest" description="Disordered" evidence="1">
    <location>
        <begin position="151"/>
        <end position="182"/>
    </location>
</feature>
<sequence>MDTITHKKKTLSNDSFSFPSTPNQDSDFEFGSITPDSPSAEPLTPSPADHLFLNGRLLPHFFPPFQHHHSTSRTNSIGSNKDSLFSSRSNSTNSSCSSARTSSSDSSERRSFNNKIKNGAYVTNRSMVSPHYQAYGCSQRWQYITPVPMLNRDGSLRKKRDTQQGKKKEEGTKIRNKKKEKKVKKRVKLRFGRRIFRWFAMACRQCHAMEPSKTNNKEI</sequence>
<evidence type="ECO:0000313" key="3">
    <source>
        <dbReference type="Proteomes" id="UP001367508"/>
    </source>
</evidence>
<gene>
    <name evidence="2" type="ORF">VNO77_37446</name>
</gene>
<dbReference type="AlphaFoldDB" id="A0AAN9PUS8"/>
<organism evidence="2 3">
    <name type="scientific">Canavalia gladiata</name>
    <name type="common">Sword bean</name>
    <name type="synonym">Dolichos gladiatus</name>
    <dbReference type="NCBI Taxonomy" id="3824"/>
    <lineage>
        <taxon>Eukaryota</taxon>
        <taxon>Viridiplantae</taxon>
        <taxon>Streptophyta</taxon>
        <taxon>Embryophyta</taxon>
        <taxon>Tracheophyta</taxon>
        <taxon>Spermatophyta</taxon>
        <taxon>Magnoliopsida</taxon>
        <taxon>eudicotyledons</taxon>
        <taxon>Gunneridae</taxon>
        <taxon>Pentapetalae</taxon>
        <taxon>rosids</taxon>
        <taxon>fabids</taxon>
        <taxon>Fabales</taxon>
        <taxon>Fabaceae</taxon>
        <taxon>Papilionoideae</taxon>
        <taxon>50 kb inversion clade</taxon>
        <taxon>NPAAA clade</taxon>
        <taxon>indigoferoid/millettioid clade</taxon>
        <taxon>Phaseoleae</taxon>
        <taxon>Canavalia</taxon>
    </lineage>
</organism>
<keyword evidence="3" id="KW-1185">Reference proteome</keyword>
<proteinExistence type="predicted"/>
<dbReference type="PANTHER" id="PTHR33312:SF35">
    <property type="entry name" value="TPRXL"/>
    <property type="match status" value="1"/>
</dbReference>
<feature type="compositionally biased region" description="Polar residues" evidence="1">
    <location>
        <begin position="12"/>
        <end position="25"/>
    </location>
</feature>
<dbReference type="PANTHER" id="PTHR33312">
    <property type="entry name" value="MEMBRANE-ASSOCIATED KINASE REGULATOR 4-RELATED"/>
    <property type="match status" value="1"/>
</dbReference>
<feature type="region of interest" description="Disordered" evidence="1">
    <location>
        <begin position="68"/>
        <end position="111"/>
    </location>
</feature>
<feature type="compositionally biased region" description="Polar residues" evidence="1">
    <location>
        <begin position="72"/>
        <end position="82"/>
    </location>
</feature>
<dbReference type="GO" id="GO:0019210">
    <property type="term" value="F:kinase inhibitor activity"/>
    <property type="evidence" value="ECO:0007669"/>
    <property type="project" value="InterPro"/>
</dbReference>
<feature type="compositionally biased region" description="Basic residues" evidence="1">
    <location>
        <begin position="1"/>
        <end position="10"/>
    </location>
</feature>
<dbReference type="InterPro" id="IPR039620">
    <property type="entry name" value="BKI1/MAKR1/3/4"/>
</dbReference>